<name>A0A7Y9LF38_9ACTN</name>
<evidence type="ECO:0000256" key="3">
    <source>
        <dbReference type="ARBA" id="ARBA00023004"/>
    </source>
</evidence>
<dbReference type="Proteomes" id="UP000569914">
    <property type="component" value="Unassembled WGS sequence"/>
</dbReference>
<evidence type="ECO:0000256" key="1">
    <source>
        <dbReference type="ARBA" id="ARBA00022723"/>
    </source>
</evidence>
<comment type="similarity">
    <text evidence="4">Belongs to the cyclic nucleotide phosphodiesterase class-III family.</text>
</comment>
<dbReference type="SUPFAM" id="SSF56300">
    <property type="entry name" value="Metallo-dependent phosphatases"/>
    <property type="match status" value="1"/>
</dbReference>
<keyword evidence="1" id="KW-0479">Metal-binding</keyword>
<dbReference type="InterPro" id="IPR029052">
    <property type="entry name" value="Metallo-depent_PP-like"/>
</dbReference>
<feature type="domain" description="Calcineurin-like phosphoesterase" evidence="5">
    <location>
        <begin position="16"/>
        <end position="211"/>
    </location>
</feature>
<accession>A0A7Y9LF38</accession>
<organism evidence="6 7">
    <name type="scientific">Microlunatus parietis</name>
    <dbReference type="NCBI Taxonomy" id="682979"/>
    <lineage>
        <taxon>Bacteria</taxon>
        <taxon>Bacillati</taxon>
        <taxon>Actinomycetota</taxon>
        <taxon>Actinomycetes</taxon>
        <taxon>Propionibacteriales</taxon>
        <taxon>Propionibacteriaceae</taxon>
        <taxon>Microlunatus</taxon>
    </lineage>
</organism>
<evidence type="ECO:0000313" key="7">
    <source>
        <dbReference type="Proteomes" id="UP000569914"/>
    </source>
</evidence>
<dbReference type="RefSeq" id="WP_281385323.1">
    <property type="nucleotide sequence ID" value="NZ_JACCBU010000001.1"/>
</dbReference>
<sequence length="290" mass="31786">MIMNEYGSQYPSPDYTLLHLSDTHFVGDDERLYGKIDCDGQLERLLDRVRGSEIKPDAIILTGDLADTGRPDAYRRLRALVEPFAAELGAELVWVMGNHDRRPAFRSELLDLEPTEEPYDRVHQVGGLRIVVLDSTVPGEHYGDLTDDQLVWLRDTLGRPAPDGTLLALHHPPIPSPVAVAGTIELREEGWLAAMLPGTDVRGILAGHLHYSTTSLFAGVPVSVASATCYTQDLGVAHPGARGQDGAQAYNLIHVYGDRVVHSVVPIEAYPTVSEWTPRLEQREGVSASV</sequence>
<dbReference type="EMBL" id="JACCBU010000001">
    <property type="protein sequence ID" value="NYE74458.1"/>
    <property type="molecule type" value="Genomic_DNA"/>
</dbReference>
<gene>
    <name evidence="6" type="ORF">BKA15_005787</name>
</gene>
<dbReference type="CDD" id="cd07402">
    <property type="entry name" value="MPP_GpdQ"/>
    <property type="match status" value="1"/>
</dbReference>
<dbReference type="InterPro" id="IPR050884">
    <property type="entry name" value="CNP_phosphodiesterase-III"/>
</dbReference>
<dbReference type="PANTHER" id="PTHR42988">
    <property type="entry name" value="PHOSPHOHYDROLASE"/>
    <property type="match status" value="1"/>
</dbReference>
<keyword evidence="3" id="KW-0408">Iron</keyword>
<dbReference type="PANTHER" id="PTHR42988:SF2">
    <property type="entry name" value="CYCLIC NUCLEOTIDE PHOSPHODIESTERASE CBUA0032-RELATED"/>
    <property type="match status" value="1"/>
</dbReference>
<comment type="caution">
    <text evidence="6">The sequence shown here is derived from an EMBL/GenBank/DDBJ whole genome shotgun (WGS) entry which is preliminary data.</text>
</comment>
<dbReference type="Pfam" id="PF00149">
    <property type="entry name" value="Metallophos"/>
    <property type="match status" value="1"/>
</dbReference>
<dbReference type="InterPro" id="IPR026575">
    <property type="entry name" value="GpdQ/CpdA-like"/>
</dbReference>
<dbReference type="AlphaFoldDB" id="A0A7Y9LF38"/>
<proteinExistence type="inferred from homology"/>
<dbReference type="GO" id="GO:0004112">
    <property type="term" value="F:cyclic-nucleotide phosphodiesterase activity"/>
    <property type="evidence" value="ECO:0007669"/>
    <property type="project" value="InterPro"/>
</dbReference>
<evidence type="ECO:0000313" key="6">
    <source>
        <dbReference type="EMBL" id="NYE74458.1"/>
    </source>
</evidence>
<reference evidence="6 7" key="1">
    <citation type="submission" date="2020-07" db="EMBL/GenBank/DDBJ databases">
        <title>Sequencing the genomes of 1000 actinobacteria strains.</title>
        <authorList>
            <person name="Klenk H.-P."/>
        </authorList>
    </citation>
    <scope>NUCLEOTIDE SEQUENCE [LARGE SCALE GENOMIC DNA]</scope>
    <source>
        <strain evidence="6 7">DSM 22083</strain>
    </source>
</reference>
<dbReference type="GO" id="GO:0046872">
    <property type="term" value="F:metal ion binding"/>
    <property type="evidence" value="ECO:0007669"/>
    <property type="project" value="UniProtKB-KW"/>
</dbReference>
<keyword evidence="7" id="KW-1185">Reference proteome</keyword>
<dbReference type="InterPro" id="IPR004843">
    <property type="entry name" value="Calcineurin-like_PHP"/>
</dbReference>
<evidence type="ECO:0000259" key="5">
    <source>
        <dbReference type="Pfam" id="PF00149"/>
    </source>
</evidence>
<evidence type="ECO:0000256" key="2">
    <source>
        <dbReference type="ARBA" id="ARBA00022801"/>
    </source>
</evidence>
<dbReference type="Gene3D" id="3.60.21.10">
    <property type="match status" value="1"/>
</dbReference>
<protein>
    <submittedName>
        <fullName evidence="6">3',5'-cyclic AMP phosphodiesterase CpdA</fullName>
    </submittedName>
</protein>
<keyword evidence="2" id="KW-0378">Hydrolase</keyword>
<evidence type="ECO:0000256" key="4">
    <source>
        <dbReference type="ARBA" id="ARBA00025742"/>
    </source>
</evidence>